<dbReference type="Gene3D" id="3.40.50.1000">
    <property type="entry name" value="HAD superfamily/HAD-like"/>
    <property type="match status" value="1"/>
</dbReference>
<evidence type="ECO:0000256" key="2">
    <source>
        <dbReference type="ARBA" id="ARBA00022553"/>
    </source>
</evidence>
<dbReference type="InterPro" id="IPR023298">
    <property type="entry name" value="ATPase_P-typ_TM_dom_sf"/>
</dbReference>
<dbReference type="Pfam" id="PF00689">
    <property type="entry name" value="Cation_ATPase_C"/>
    <property type="match status" value="1"/>
</dbReference>
<feature type="transmembrane region" description="Helical" evidence="11">
    <location>
        <begin position="966"/>
        <end position="993"/>
    </location>
</feature>
<protein>
    <recommendedName>
        <fullName evidence="12">Cation-transporting P-type ATPase N-terminal domain-containing protein</fullName>
    </recommendedName>
</protein>
<dbReference type="SUPFAM" id="SSF81660">
    <property type="entry name" value="Metal cation-transporting ATPase, ATP-binding domain N"/>
    <property type="match status" value="1"/>
</dbReference>
<evidence type="ECO:0000256" key="7">
    <source>
        <dbReference type="ARBA" id="ARBA00022967"/>
    </source>
</evidence>
<keyword evidence="2" id="KW-0597">Phosphoprotein</keyword>
<dbReference type="InterPro" id="IPR016088">
    <property type="entry name" value="Chalcone_isomerase_3-sand"/>
</dbReference>
<feature type="domain" description="Cation-transporting P-type ATPase N-terminal" evidence="12">
    <location>
        <begin position="610"/>
        <end position="676"/>
    </location>
</feature>
<evidence type="ECO:0000256" key="1">
    <source>
        <dbReference type="ARBA" id="ARBA00004127"/>
    </source>
</evidence>
<dbReference type="InterPro" id="IPR001757">
    <property type="entry name" value="P_typ_ATPase"/>
</dbReference>
<evidence type="ECO:0000256" key="8">
    <source>
        <dbReference type="ARBA" id="ARBA00022989"/>
    </source>
</evidence>
<dbReference type="InterPro" id="IPR006068">
    <property type="entry name" value="ATPase_P-typ_cation-transptr_C"/>
</dbReference>
<dbReference type="InterPro" id="IPR018303">
    <property type="entry name" value="ATPase_P-typ_P_site"/>
</dbReference>
<dbReference type="PANTHER" id="PTHR42861">
    <property type="entry name" value="CALCIUM-TRANSPORTING ATPASE"/>
    <property type="match status" value="1"/>
</dbReference>
<evidence type="ECO:0000256" key="6">
    <source>
        <dbReference type="ARBA" id="ARBA00022842"/>
    </source>
</evidence>
<accession>K0QZV2</accession>
<sequence>MNFKVGAEKMADAIAESVHPRTPDGDGVEALKRLIADGVSSKGAATPGTLIRFDCKPGGVSVSVDGTAAGEAPFPSLAGALAAVFLDDDGVSPPLRDSVVENCCGVAVAAPAGGSAGVDSSGGEEAVSIESLESQLSPIKDSATGISFGPKLEEGMYLAGCGVRKKGPIKVYAIAMYSSPKALAAVSSGDMNDAARTERTSFVLEMTFNVAAEKIAAAIAESIRPRYSGSPSDVEALEALIVAGVNKKGGQADKGTTFRFDCSADGVGVSVDGSAEGTASYDGLGAALVDVFTDGRAVSPAFVSSCKDNWGSPAKKALASSLMAACDDPDAKKTAKKTSKGRAASPAGGAGNGEYAKLKAVESRLKPIRDETTGVEFAPKLDDGLYLIGVGARSKTFVKLYAVSIYGSPAVLNAISKFEPGDGQRREAALALRNTARAFGNFDSFSPTTSVVMEMILAADARTVSGAIADSVRSRYGGAPGDVTELEGIIAEGLGKKGAARGTKLRFDCSEAGVAVSVDGALVGIASSRGLASAFVDVYMDERAVSPGLIDSCLDTWRGRDAVDLSASLLEEHVRVTKAIGRPRGDPRVQLKTDPSSIPMKSLLSKYYLNVPALDKGKTLLGLTEQDRQRRVAVYGKNELDQPPQRSLFSFILEQFDDKLVRILLAVALVSAFFGLLELKEEMGDVAGQMLHHILGLFHGEAGGPSASSASIAKEVVNEATTIVTGHSGDDTKLHKIGIKHVIEALVEPIVITTILVINALVGGYQSLDASKGISALKSMQADKAVIRVSSGDRSTFDEVEVDSSSLVPGDTVVLSIGEKVPADVRLVSVSTSTFTVDEACLTGESDSVAKTPYKGDPAKDPAPEGGSGSMGEFASGMLYGGTVITSGKGLGVVVRTGMSTEMGKIQKGVTDAAADENAQRTPLGVKLDEFGDMLSYIIGGICIAVWVASIPRFHDPMFKSPVEGAVYYAKVAVALGVAAIPEGLPAVITLCLSLGTRRMAKRNVIVRKLPSVETLGCTSVICTDKTGTLTTNEMTAVSLVMIENYVVEEHSISGVSYSPVGTVDGVEHELEVLRNPHGAVADIAAVSSLCNDARIKGNNNPEGTVKAFDRIGEPTEAALCVLAEKLGGKSKKRSSLNSDQASANVNSWRSAHPRTATLEFNRDRKSMSVLAPHWPTSSDKGNRLLVKGAPNLLLPRCTHAKMRDGSVVKLDGKLRRQIEQKTSDLASRPLRCLGLAVKESANLEQSLRTYSQEDSSEDEQHPLLSDPQNYAGIENGLTWCGMVGIKDPARPEVANAIKKCHDAGVRVIMITGDARDTAVAIARDVNILPPASLGHQIKAYEGREFFLKPDDEQLQLLKSPGNMVFCRAEPADKQKLIKMLQSLDEISAMTGNFYQFHCVSDAPALQQANIGIAMGIAGTEVSKEAADMVLADDNFSTIVAAVEEGRCIYANMQAFICFLISCNIGEIAAILLSTLCGFPEPLSAMHLLWVNLVTDGPPATALGFNPPAPDVMKQKPRPSNEPIMTKWMAFRYLITGLYVGIATVGSFVSYYLDQGISLKQLRSWGKCDQSWSPPDGVTCDSLFQGVGRELPQTLSLTVLVCMELFKALSAVSVDSSLLAVGPNQNPWLVAGVALPFLLHVAVIYSSKLGLPGLAKSFGLVSWARVHRCSQKRV</sequence>
<feature type="transmembrane region" description="Helical" evidence="11">
    <location>
        <begin position="1533"/>
        <end position="1553"/>
    </location>
</feature>
<evidence type="ECO:0000256" key="10">
    <source>
        <dbReference type="SAM" id="MobiDB-lite"/>
    </source>
</evidence>
<comment type="subcellular location">
    <subcellularLocation>
        <location evidence="1">Endomembrane system</location>
        <topology evidence="1">Multi-pass membrane protein</topology>
    </subcellularLocation>
</comment>
<dbReference type="SUPFAM" id="SSF54626">
    <property type="entry name" value="Chalcone isomerase"/>
    <property type="match status" value="2"/>
</dbReference>
<dbReference type="PRINTS" id="PR00119">
    <property type="entry name" value="CATATPASE"/>
</dbReference>
<feature type="region of interest" description="Disordered" evidence="10">
    <location>
        <begin position="1132"/>
        <end position="1151"/>
    </location>
</feature>
<evidence type="ECO:0000256" key="4">
    <source>
        <dbReference type="ARBA" id="ARBA00022741"/>
    </source>
</evidence>
<dbReference type="GO" id="GO:0005524">
    <property type="term" value="F:ATP binding"/>
    <property type="evidence" value="ECO:0007669"/>
    <property type="project" value="UniProtKB-KW"/>
</dbReference>
<feature type="region of interest" description="Disordered" evidence="10">
    <location>
        <begin position="847"/>
        <end position="868"/>
    </location>
</feature>
<evidence type="ECO:0000259" key="12">
    <source>
        <dbReference type="SMART" id="SM00831"/>
    </source>
</evidence>
<evidence type="ECO:0000313" key="13">
    <source>
        <dbReference type="EMBL" id="EJK45223.1"/>
    </source>
</evidence>
<dbReference type="Gene3D" id="1.20.1110.10">
    <property type="entry name" value="Calcium-transporting ATPase, transmembrane domain"/>
    <property type="match status" value="1"/>
</dbReference>
<dbReference type="GO" id="GO:0016887">
    <property type="term" value="F:ATP hydrolysis activity"/>
    <property type="evidence" value="ECO:0007669"/>
    <property type="project" value="InterPro"/>
</dbReference>
<keyword evidence="7" id="KW-1278">Translocase</keyword>
<dbReference type="InterPro" id="IPR059000">
    <property type="entry name" value="ATPase_P-type_domA"/>
</dbReference>
<dbReference type="GO" id="GO:0012505">
    <property type="term" value="C:endomembrane system"/>
    <property type="evidence" value="ECO:0007669"/>
    <property type="project" value="UniProtKB-SubCell"/>
</dbReference>
<dbReference type="GO" id="GO:0016020">
    <property type="term" value="C:membrane"/>
    <property type="evidence" value="ECO:0007669"/>
    <property type="project" value="InterPro"/>
</dbReference>
<evidence type="ECO:0000256" key="9">
    <source>
        <dbReference type="ARBA" id="ARBA00023136"/>
    </source>
</evidence>
<dbReference type="FunFam" id="1.20.1110.10:FF:000065">
    <property type="entry name" value="Sarcoplasmic/endoplasmic reticulum calcium ATPase 1"/>
    <property type="match status" value="2"/>
</dbReference>
<dbReference type="Proteomes" id="UP000266841">
    <property type="component" value="Unassembled WGS sequence"/>
</dbReference>
<feature type="transmembrane region" description="Helical" evidence="11">
    <location>
        <begin position="934"/>
        <end position="954"/>
    </location>
</feature>
<dbReference type="InterPro" id="IPR036298">
    <property type="entry name" value="Chalcone_isomerase_sf"/>
</dbReference>
<keyword evidence="4" id="KW-0547">Nucleotide-binding</keyword>
<dbReference type="SMART" id="SM00831">
    <property type="entry name" value="Cation_ATPase_N"/>
    <property type="match status" value="1"/>
</dbReference>
<dbReference type="GO" id="GO:0016872">
    <property type="term" value="F:intramolecular lyase activity"/>
    <property type="evidence" value="ECO:0007669"/>
    <property type="project" value="InterPro"/>
</dbReference>
<dbReference type="Pfam" id="PF00122">
    <property type="entry name" value="E1-E2_ATPase"/>
    <property type="match status" value="1"/>
</dbReference>
<dbReference type="Pfam" id="PF13246">
    <property type="entry name" value="Cation_ATPase"/>
    <property type="match status" value="1"/>
</dbReference>
<keyword evidence="8 11" id="KW-1133">Transmembrane helix</keyword>
<dbReference type="Gene3D" id="3.50.70.10">
    <property type="match status" value="2"/>
</dbReference>
<evidence type="ECO:0000256" key="11">
    <source>
        <dbReference type="SAM" id="Phobius"/>
    </source>
</evidence>
<dbReference type="SUPFAM" id="SSF81653">
    <property type="entry name" value="Calcium ATPase, transduction domain A"/>
    <property type="match status" value="1"/>
</dbReference>
<keyword evidence="6" id="KW-0460">Magnesium</keyword>
<keyword evidence="14" id="KW-1185">Reference proteome</keyword>
<comment type="caution">
    <text evidence="13">The sequence shown here is derived from an EMBL/GenBank/DDBJ whole genome shotgun (WGS) entry which is preliminary data.</text>
</comment>
<dbReference type="InterPro" id="IPR004014">
    <property type="entry name" value="ATPase_P-typ_cation-transptr_N"/>
</dbReference>
<keyword evidence="3 11" id="KW-0812">Transmembrane</keyword>
<evidence type="ECO:0000256" key="5">
    <source>
        <dbReference type="ARBA" id="ARBA00022840"/>
    </source>
</evidence>
<dbReference type="FunFam" id="2.70.150.10:FF:000160">
    <property type="entry name" value="Sarcoplasmic/endoplasmic reticulum calcium ATPase 1"/>
    <property type="match status" value="1"/>
</dbReference>
<dbReference type="InterPro" id="IPR023214">
    <property type="entry name" value="HAD_sf"/>
</dbReference>
<dbReference type="Gene3D" id="2.70.150.10">
    <property type="entry name" value="Calcium-transporting ATPase, cytoplasmic transduction domain A"/>
    <property type="match status" value="1"/>
</dbReference>
<keyword evidence="9 11" id="KW-0472">Membrane</keyword>
<dbReference type="Gene3D" id="3.40.1110.10">
    <property type="entry name" value="Calcium-transporting ATPase, cytoplasmic domain N"/>
    <property type="match status" value="1"/>
</dbReference>
<dbReference type="InterPro" id="IPR008250">
    <property type="entry name" value="ATPase_P-typ_transduc_dom_A_sf"/>
</dbReference>
<dbReference type="NCBIfam" id="TIGR01494">
    <property type="entry name" value="ATPase_P-type"/>
    <property type="match status" value="2"/>
</dbReference>
<dbReference type="OrthoDB" id="3352408at2759"/>
<gene>
    <name evidence="13" type="ORF">THAOC_36171</name>
</gene>
<dbReference type="EMBL" id="AGNL01048681">
    <property type="protein sequence ID" value="EJK45223.1"/>
    <property type="molecule type" value="Genomic_DNA"/>
</dbReference>
<keyword evidence="5" id="KW-0067">ATP-binding</keyword>
<dbReference type="SFLD" id="SFLDS00003">
    <property type="entry name" value="Haloacid_Dehalogenase"/>
    <property type="match status" value="1"/>
</dbReference>
<evidence type="ECO:0000313" key="14">
    <source>
        <dbReference type="Proteomes" id="UP000266841"/>
    </source>
</evidence>
<dbReference type="PROSITE" id="PS00154">
    <property type="entry name" value="ATPASE_E1_E2"/>
    <property type="match status" value="1"/>
</dbReference>
<dbReference type="InterPro" id="IPR023299">
    <property type="entry name" value="ATPase_P-typ_cyto_dom_N"/>
</dbReference>
<proteinExistence type="predicted"/>
<dbReference type="SUPFAM" id="SSF81665">
    <property type="entry name" value="Calcium ATPase, transmembrane domain M"/>
    <property type="match status" value="1"/>
</dbReference>
<organism evidence="13 14">
    <name type="scientific">Thalassiosira oceanica</name>
    <name type="common">Marine diatom</name>
    <dbReference type="NCBI Taxonomy" id="159749"/>
    <lineage>
        <taxon>Eukaryota</taxon>
        <taxon>Sar</taxon>
        <taxon>Stramenopiles</taxon>
        <taxon>Ochrophyta</taxon>
        <taxon>Bacillariophyta</taxon>
        <taxon>Coscinodiscophyceae</taxon>
        <taxon>Thalassiosirophycidae</taxon>
        <taxon>Thalassiosirales</taxon>
        <taxon>Thalassiosiraceae</taxon>
        <taxon>Thalassiosira</taxon>
    </lineage>
</organism>
<feature type="compositionally biased region" description="Polar residues" evidence="10">
    <location>
        <begin position="1140"/>
        <end position="1150"/>
    </location>
</feature>
<dbReference type="Pfam" id="PF00690">
    <property type="entry name" value="Cation_ATPase_N"/>
    <property type="match status" value="1"/>
</dbReference>
<name>K0QZV2_THAOC</name>
<dbReference type="SUPFAM" id="SSF56784">
    <property type="entry name" value="HAD-like"/>
    <property type="match status" value="1"/>
</dbReference>
<evidence type="ECO:0000256" key="3">
    <source>
        <dbReference type="ARBA" id="ARBA00022692"/>
    </source>
</evidence>
<reference evidence="13 14" key="1">
    <citation type="journal article" date="2012" name="Genome Biol.">
        <title>Genome and low-iron response of an oceanic diatom adapted to chronic iron limitation.</title>
        <authorList>
            <person name="Lommer M."/>
            <person name="Specht M."/>
            <person name="Roy A.S."/>
            <person name="Kraemer L."/>
            <person name="Andreson R."/>
            <person name="Gutowska M.A."/>
            <person name="Wolf J."/>
            <person name="Bergner S.V."/>
            <person name="Schilhabel M.B."/>
            <person name="Klostermeier U.C."/>
            <person name="Beiko R.G."/>
            <person name="Rosenstiel P."/>
            <person name="Hippler M."/>
            <person name="Laroche J."/>
        </authorList>
    </citation>
    <scope>NUCLEOTIDE SEQUENCE [LARGE SCALE GENOMIC DNA]</scope>
    <source>
        <strain evidence="13 14">CCMP1005</strain>
    </source>
</reference>
<dbReference type="InterPro" id="IPR036412">
    <property type="entry name" value="HAD-like_sf"/>
</dbReference>
<dbReference type="eggNOG" id="KOG0202">
    <property type="taxonomic scope" value="Eukaryota"/>
</dbReference>
<feature type="transmembrane region" description="Helical" evidence="11">
    <location>
        <begin position="660"/>
        <end position="679"/>
    </location>
</feature>